<dbReference type="InParanoid" id="H2Z9T7"/>
<evidence type="ECO:0000259" key="3">
    <source>
        <dbReference type="Pfam" id="PF01958"/>
    </source>
</evidence>
<dbReference type="Ensembl" id="ENSCSAVT00000014517.1">
    <property type="protein sequence ID" value="ENSCSAVP00000014352.1"/>
    <property type="gene ID" value="ENSCSAVG00000008407.1"/>
</dbReference>
<dbReference type="InterPro" id="IPR011182">
    <property type="entry name" value="L-Asp_DH"/>
</dbReference>
<reference evidence="6" key="1">
    <citation type="submission" date="2003-08" db="EMBL/GenBank/DDBJ databases">
        <authorList>
            <person name="Birren B."/>
            <person name="Nusbaum C."/>
            <person name="Abebe A."/>
            <person name="Abouelleil A."/>
            <person name="Adekoya E."/>
            <person name="Ait-zahra M."/>
            <person name="Allen N."/>
            <person name="Allen T."/>
            <person name="An P."/>
            <person name="Anderson M."/>
            <person name="Anderson S."/>
            <person name="Arachchi H."/>
            <person name="Armbruster J."/>
            <person name="Bachantsang P."/>
            <person name="Baldwin J."/>
            <person name="Barry A."/>
            <person name="Bayul T."/>
            <person name="Blitshsteyn B."/>
            <person name="Bloom T."/>
            <person name="Blye J."/>
            <person name="Boguslavskiy L."/>
            <person name="Borowsky M."/>
            <person name="Boukhgalter B."/>
            <person name="Brunache A."/>
            <person name="Butler J."/>
            <person name="Calixte N."/>
            <person name="Calvo S."/>
            <person name="Camarata J."/>
            <person name="Campo K."/>
            <person name="Chang J."/>
            <person name="Cheshatsang Y."/>
            <person name="Citroen M."/>
            <person name="Collymore A."/>
            <person name="Considine T."/>
            <person name="Cook A."/>
            <person name="Cooke P."/>
            <person name="Corum B."/>
            <person name="Cuomo C."/>
            <person name="David R."/>
            <person name="Dawoe T."/>
            <person name="Degray S."/>
            <person name="Dodge S."/>
            <person name="Dooley K."/>
            <person name="Dorje P."/>
            <person name="Dorjee K."/>
            <person name="Dorris L."/>
            <person name="Duffey N."/>
            <person name="Dupes A."/>
            <person name="Elkins T."/>
            <person name="Engels R."/>
            <person name="Erickson J."/>
            <person name="Farina A."/>
            <person name="Faro S."/>
            <person name="Ferreira P."/>
            <person name="Fischer H."/>
            <person name="Fitzgerald M."/>
            <person name="Foley K."/>
            <person name="Gage D."/>
            <person name="Galagan J."/>
            <person name="Gearin G."/>
            <person name="Gnerre S."/>
            <person name="Gnirke A."/>
            <person name="Goyette A."/>
            <person name="Graham J."/>
            <person name="Grandbois E."/>
            <person name="Gyaltsen K."/>
            <person name="Hafez N."/>
            <person name="Hagopian D."/>
            <person name="Hagos B."/>
            <person name="Hall J."/>
            <person name="Hatcher B."/>
            <person name="Heller A."/>
            <person name="Higgins H."/>
            <person name="Honan T."/>
            <person name="Horn A."/>
            <person name="Houde N."/>
            <person name="Hughes L."/>
            <person name="Hulme W."/>
            <person name="Husby E."/>
            <person name="Iliev I."/>
            <person name="Jaffe D."/>
            <person name="Jones C."/>
            <person name="Kamal M."/>
            <person name="Kamat A."/>
            <person name="Kamvysselis M."/>
            <person name="Karlsson E."/>
            <person name="Kells C."/>
            <person name="Kieu A."/>
            <person name="Kisner P."/>
            <person name="Kodira C."/>
            <person name="Kulbokas E."/>
            <person name="Labutti K."/>
            <person name="Lama D."/>
            <person name="Landers T."/>
            <person name="Leger J."/>
            <person name="Levine S."/>
            <person name="Lewis D."/>
            <person name="Lewis T."/>
            <person name="Lindblad-toh K."/>
            <person name="Liu X."/>
            <person name="Lokyitsang T."/>
            <person name="Lokyitsang Y."/>
            <person name="Lucien O."/>
            <person name="Lui A."/>
            <person name="Ma L.J."/>
            <person name="Mabbitt R."/>
            <person name="Macdonald J."/>
            <person name="Maclean C."/>
            <person name="Major J."/>
            <person name="Manning J."/>
            <person name="Marabella R."/>
            <person name="Maru K."/>
            <person name="Matthews C."/>
            <person name="Mauceli E."/>
            <person name="Mccarthy M."/>
            <person name="Mcdonough S."/>
            <person name="Mcghee T."/>
            <person name="Meldrim J."/>
            <person name="Meneus L."/>
            <person name="Mesirov J."/>
            <person name="Mihalev A."/>
            <person name="Mihova T."/>
            <person name="Mikkelsen T."/>
            <person name="Mlenga V."/>
            <person name="Moru K."/>
            <person name="Mozes J."/>
            <person name="Mulrain L."/>
            <person name="Munson G."/>
            <person name="Naylor J."/>
            <person name="Newes C."/>
            <person name="Nguyen C."/>
            <person name="Nguyen N."/>
            <person name="Nguyen T."/>
            <person name="Nicol R."/>
            <person name="Nielsen C."/>
            <person name="Nizzari M."/>
            <person name="Norbu C."/>
            <person name="Norbu N."/>
            <person name="O'donnell P."/>
            <person name="Okoawo O."/>
            <person name="O'leary S."/>
            <person name="Omotosho B."/>
            <person name="O'neill K."/>
            <person name="Osman S."/>
            <person name="Parker S."/>
            <person name="Perrin D."/>
            <person name="Phunkhang P."/>
            <person name="Piqani B."/>
            <person name="Purcell S."/>
            <person name="Rachupka T."/>
            <person name="Ramasamy U."/>
            <person name="Rameau R."/>
            <person name="Ray V."/>
            <person name="Raymond C."/>
            <person name="Retta R."/>
            <person name="Richardson S."/>
            <person name="Rise C."/>
            <person name="Rodriguez J."/>
            <person name="Rogers J."/>
            <person name="Rogov P."/>
            <person name="Rutman M."/>
            <person name="Schupbach R."/>
            <person name="Seaman C."/>
            <person name="Settipalli S."/>
            <person name="Sharpe T."/>
            <person name="Sheridan J."/>
            <person name="Sherpa N."/>
            <person name="Shi J."/>
            <person name="Smirnov S."/>
            <person name="Smith C."/>
            <person name="Sougnez C."/>
            <person name="Spencer B."/>
            <person name="Stalker J."/>
            <person name="Stange-thomann N."/>
            <person name="Stavropoulos S."/>
            <person name="Stetson K."/>
            <person name="Stone C."/>
            <person name="Stone S."/>
            <person name="Stubbs M."/>
            <person name="Talamas J."/>
            <person name="Tchuinga P."/>
            <person name="Tenzing P."/>
            <person name="Tesfaye S."/>
            <person name="Theodore J."/>
            <person name="Thoulutsang Y."/>
            <person name="Topham K."/>
            <person name="Towey S."/>
            <person name="Tsamla T."/>
            <person name="Tsomo N."/>
            <person name="Vallee D."/>
            <person name="Vassiliev H."/>
            <person name="Venkataraman V."/>
            <person name="Vinson J."/>
            <person name="Vo A."/>
            <person name="Wade C."/>
            <person name="Wang S."/>
            <person name="Wangchuk T."/>
            <person name="Wangdi T."/>
            <person name="Whittaker C."/>
            <person name="Wilkinson J."/>
            <person name="Wu Y."/>
            <person name="Wyman D."/>
            <person name="Yadav S."/>
            <person name="Yang S."/>
            <person name="Yang X."/>
            <person name="Yeager S."/>
            <person name="Yee E."/>
            <person name="Young G."/>
            <person name="Zainoun J."/>
            <person name="Zembeck L."/>
            <person name="Zimmer A."/>
            <person name="Zody M."/>
            <person name="Lander E."/>
        </authorList>
    </citation>
    <scope>NUCLEOTIDE SEQUENCE [LARGE SCALE GENOMIC DNA]</scope>
</reference>
<dbReference type="InterPro" id="IPR002811">
    <property type="entry name" value="Asp_DH"/>
</dbReference>
<reference evidence="5" key="3">
    <citation type="submission" date="2025-09" db="UniProtKB">
        <authorList>
            <consortium name="Ensembl"/>
        </authorList>
    </citation>
    <scope>IDENTIFICATION</scope>
</reference>
<feature type="domain" description="Aspartate dehydrogenase" evidence="3">
    <location>
        <begin position="172"/>
        <end position="261"/>
    </location>
</feature>
<dbReference type="AlphaFoldDB" id="H2Z9T7"/>
<dbReference type="InterPro" id="IPR005106">
    <property type="entry name" value="Asp/hSer_DH_NAD-bd"/>
</dbReference>
<dbReference type="GO" id="GO:0050661">
    <property type="term" value="F:NADP binding"/>
    <property type="evidence" value="ECO:0007669"/>
    <property type="project" value="InterPro"/>
</dbReference>
<dbReference type="PANTHER" id="PTHR31873:SF6">
    <property type="entry name" value="ASPARTATE DEHYDROGENASE DOMAIN-CONTAINING PROTEIN"/>
    <property type="match status" value="1"/>
</dbReference>
<dbReference type="InterPro" id="IPR036291">
    <property type="entry name" value="NAD(P)-bd_dom_sf"/>
</dbReference>
<name>H2Z9T7_CIOSA</name>
<dbReference type="OMA" id="KHPTSFK"/>
<dbReference type="GO" id="GO:0033735">
    <property type="term" value="F:aspartate dehydrogenase [NAD(P)+] activity"/>
    <property type="evidence" value="ECO:0007669"/>
    <property type="project" value="InterPro"/>
</dbReference>
<comment type="similarity">
    <text evidence="1">Belongs to the L-aspartate dehydrogenase family.</text>
</comment>
<dbReference type="Pfam" id="PF03447">
    <property type="entry name" value="NAD_binding_3"/>
    <property type="match status" value="1"/>
</dbReference>
<evidence type="ECO:0000313" key="6">
    <source>
        <dbReference type="Proteomes" id="UP000007875"/>
    </source>
</evidence>
<dbReference type="eggNOG" id="ENOG502QVGC">
    <property type="taxonomic scope" value="Eukaryota"/>
</dbReference>
<accession>H2Z9T7</accession>
<evidence type="ECO:0000256" key="2">
    <source>
        <dbReference type="ARBA" id="ARBA00020169"/>
    </source>
</evidence>
<organism evidence="5 6">
    <name type="scientific">Ciona savignyi</name>
    <name type="common">Pacific transparent sea squirt</name>
    <dbReference type="NCBI Taxonomy" id="51511"/>
    <lineage>
        <taxon>Eukaryota</taxon>
        <taxon>Metazoa</taxon>
        <taxon>Chordata</taxon>
        <taxon>Tunicata</taxon>
        <taxon>Ascidiacea</taxon>
        <taxon>Phlebobranchia</taxon>
        <taxon>Cionidae</taxon>
        <taxon>Ciona</taxon>
    </lineage>
</organism>
<dbReference type="FunCoup" id="H2Z9T7">
    <property type="interactions" value="7"/>
</dbReference>
<protein>
    <recommendedName>
        <fullName evidence="2">Aspartate dehydrogenase domain-containing protein</fullName>
    </recommendedName>
</protein>
<dbReference type="Gene3D" id="3.30.360.10">
    <property type="entry name" value="Dihydrodipicolinate Reductase, domain 2"/>
    <property type="match status" value="1"/>
</dbReference>
<dbReference type="Gene3D" id="3.40.50.720">
    <property type="entry name" value="NAD(P)-binding Rossmann-like Domain"/>
    <property type="match status" value="1"/>
</dbReference>
<dbReference type="SUPFAM" id="SSF51735">
    <property type="entry name" value="NAD(P)-binding Rossmann-fold domains"/>
    <property type="match status" value="1"/>
</dbReference>
<dbReference type="STRING" id="51511.ENSCSAVP00000014352"/>
<reference evidence="5" key="2">
    <citation type="submission" date="2025-08" db="UniProtKB">
        <authorList>
            <consortium name="Ensembl"/>
        </authorList>
    </citation>
    <scope>IDENTIFICATION</scope>
</reference>
<sequence length="282" mass="30553">FLEKSKMKVGVIGYGSLGQYLVDFIEKSEEMELEFIWNRSKDKLGRFGKELILENLTDLSKKSANLIVEVAHPNITREFGELILSVADFFIGSPTALSDQKTENALRKAADEYKHGLYVPSGAFWGAQDIQKMAKSGSLSALKVTMTKHPSAFRLCSEELIGLNKKAMVAPEPVVLYEGPVRDLCPIAPNNVNTMAAAAIAASNLGFDQVIGCLKADQTSLDWHIVEVEVTGAATASGNKFSVNTTRRNPADPGVVTGSATFASFRESLLLAQNRGPGVHMC</sequence>
<dbReference type="Pfam" id="PF01958">
    <property type="entry name" value="Asp_DH_C"/>
    <property type="match status" value="1"/>
</dbReference>
<dbReference type="GeneTree" id="ENSGT00390000004452"/>
<dbReference type="SUPFAM" id="SSF55347">
    <property type="entry name" value="Glyceraldehyde-3-phosphate dehydrogenase-like, C-terminal domain"/>
    <property type="match status" value="1"/>
</dbReference>
<dbReference type="GO" id="GO:0009435">
    <property type="term" value="P:NAD+ biosynthetic process"/>
    <property type="evidence" value="ECO:0007669"/>
    <property type="project" value="InterPro"/>
</dbReference>
<proteinExistence type="inferred from homology"/>
<dbReference type="PIRSF" id="PIRSF005227">
    <property type="entry name" value="Asp_dh_NAD_syn"/>
    <property type="match status" value="1"/>
</dbReference>
<evidence type="ECO:0000259" key="4">
    <source>
        <dbReference type="Pfam" id="PF03447"/>
    </source>
</evidence>
<dbReference type="HOGENOM" id="CLU_063528_0_0_1"/>
<keyword evidence="6" id="KW-1185">Reference proteome</keyword>
<feature type="domain" description="Aspartate/homoserine dehydrogenase NAD-binding" evidence="4">
    <location>
        <begin position="13"/>
        <end position="120"/>
    </location>
</feature>
<evidence type="ECO:0000256" key="1">
    <source>
        <dbReference type="ARBA" id="ARBA00008331"/>
    </source>
</evidence>
<evidence type="ECO:0000313" key="5">
    <source>
        <dbReference type="Ensembl" id="ENSCSAVP00000014352.1"/>
    </source>
</evidence>
<dbReference type="PANTHER" id="PTHR31873">
    <property type="entry name" value="L-ASPARTATE DEHYDROGENASE-RELATED"/>
    <property type="match status" value="1"/>
</dbReference>
<dbReference type="Proteomes" id="UP000007875">
    <property type="component" value="Unassembled WGS sequence"/>
</dbReference>